<feature type="domain" description="HTH araC/xylS-type" evidence="5">
    <location>
        <begin position="229"/>
        <end position="327"/>
    </location>
</feature>
<accession>A0A3P3VR84</accession>
<dbReference type="SUPFAM" id="SSF46689">
    <property type="entry name" value="Homeodomain-like"/>
    <property type="match status" value="2"/>
</dbReference>
<dbReference type="InterPro" id="IPR009057">
    <property type="entry name" value="Homeodomain-like_sf"/>
</dbReference>
<evidence type="ECO:0000313" key="7">
    <source>
        <dbReference type="Proteomes" id="UP000280792"/>
    </source>
</evidence>
<keyword evidence="4" id="KW-0472">Membrane</keyword>
<evidence type="ECO:0000256" key="1">
    <source>
        <dbReference type="ARBA" id="ARBA00023015"/>
    </source>
</evidence>
<dbReference type="InterPro" id="IPR002818">
    <property type="entry name" value="DJ-1/PfpI"/>
</dbReference>
<dbReference type="InterPro" id="IPR020449">
    <property type="entry name" value="Tscrpt_reg_AraC-type_HTH"/>
</dbReference>
<dbReference type="Gene3D" id="1.10.10.60">
    <property type="entry name" value="Homeodomain-like"/>
    <property type="match status" value="1"/>
</dbReference>
<dbReference type="InterPro" id="IPR052158">
    <property type="entry name" value="INH-QAR"/>
</dbReference>
<dbReference type="Gene3D" id="3.40.50.880">
    <property type="match status" value="1"/>
</dbReference>
<keyword evidence="4" id="KW-0812">Transmembrane</keyword>
<organism evidence="6 7">
    <name type="scientific">Aestuariirhabdus litorea</name>
    <dbReference type="NCBI Taxonomy" id="2528527"/>
    <lineage>
        <taxon>Bacteria</taxon>
        <taxon>Pseudomonadati</taxon>
        <taxon>Pseudomonadota</taxon>
        <taxon>Gammaproteobacteria</taxon>
        <taxon>Oceanospirillales</taxon>
        <taxon>Aestuariirhabdaceae</taxon>
        <taxon>Aestuariirhabdus</taxon>
    </lineage>
</organism>
<dbReference type="GO" id="GO:0003700">
    <property type="term" value="F:DNA-binding transcription factor activity"/>
    <property type="evidence" value="ECO:0007669"/>
    <property type="project" value="InterPro"/>
</dbReference>
<evidence type="ECO:0000256" key="2">
    <source>
        <dbReference type="ARBA" id="ARBA00023125"/>
    </source>
</evidence>
<dbReference type="PROSITE" id="PS00041">
    <property type="entry name" value="HTH_ARAC_FAMILY_1"/>
    <property type="match status" value="1"/>
</dbReference>
<dbReference type="PANTHER" id="PTHR43130:SF3">
    <property type="entry name" value="HTH-TYPE TRANSCRIPTIONAL REGULATOR RV1931C"/>
    <property type="match status" value="1"/>
</dbReference>
<name>A0A3P3VR84_9GAMM</name>
<dbReference type="Pfam" id="PF12833">
    <property type="entry name" value="HTH_18"/>
    <property type="match status" value="1"/>
</dbReference>
<comment type="caution">
    <text evidence="6">The sequence shown here is derived from an EMBL/GenBank/DDBJ whole genome shotgun (WGS) entry which is preliminary data.</text>
</comment>
<dbReference type="SUPFAM" id="SSF52317">
    <property type="entry name" value="Class I glutamine amidotransferase-like"/>
    <property type="match status" value="1"/>
</dbReference>
<evidence type="ECO:0000259" key="5">
    <source>
        <dbReference type="PROSITE" id="PS01124"/>
    </source>
</evidence>
<sequence length="332" mass="36915">MSINEPTQHPRKEGVIPRRYGFLLLPGYSLIAFASAIEALRMANWVSGQDLYECTMISPYGAAVTSSCGVETRADGSLEQMPEFDSLIVCGASPVARTGNESVIRWLRHLNRRGMEVGGIGTGSYLLACAGLLDGYRATIHWWDLGSLRDEFPNISVSSNLFEIDRDRITCGGGSAAMDMMLFLIGQQHGLEIASAISEQFVCERIRPPEHPQRIPLQARIGTSHNKLIEAVSLMEANIDEPLTTDDLAFHVGVSRRHLERLFKKHLQSVPSKYYLQLRLEKARQQLQQTEVPVAEVARICGFATASHFSTTYRNHYGLTPRQERSAKLGKG</sequence>
<protein>
    <submittedName>
        <fullName evidence="6">GlxA family transcriptional regulator</fullName>
    </submittedName>
</protein>
<dbReference type="InterPro" id="IPR018060">
    <property type="entry name" value="HTH_AraC"/>
</dbReference>
<dbReference type="RefSeq" id="WP_125015393.1">
    <property type="nucleotide sequence ID" value="NZ_QWEZ01000001.1"/>
</dbReference>
<dbReference type="InterPro" id="IPR029062">
    <property type="entry name" value="Class_I_gatase-like"/>
</dbReference>
<keyword evidence="7" id="KW-1185">Reference proteome</keyword>
<reference evidence="6 7" key="2">
    <citation type="submission" date="2018-12" db="EMBL/GenBank/DDBJ databases">
        <title>Simiduia agarivorans gen. nov., sp. nov., a marine, agarolytic bacterium isolated from shallow coastal water from Keelung, Taiwan.</title>
        <authorList>
            <person name="Shieh W.Y."/>
        </authorList>
    </citation>
    <scope>NUCLEOTIDE SEQUENCE [LARGE SCALE GENOMIC DNA]</scope>
    <source>
        <strain evidence="6 7">GTF-13</strain>
    </source>
</reference>
<evidence type="ECO:0000313" key="6">
    <source>
        <dbReference type="EMBL" id="RRJ84964.1"/>
    </source>
</evidence>
<feature type="transmembrane region" description="Helical" evidence="4">
    <location>
        <begin position="20"/>
        <end position="40"/>
    </location>
</feature>
<keyword evidence="1" id="KW-0805">Transcription regulation</keyword>
<dbReference type="PROSITE" id="PS01124">
    <property type="entry name" value="HTH_ARAC_FAMILY_2"/>
    <property type="match status" value="1"/>
</dbReference>
<evidence type="ECO:0000256" key="4">
    <source>
        <dbReference type="SAM" id="Phobius"/>
    </source>
</evidence>
<dbReference type="GO" id="GO:0043565">
    <property type="term" value="F:sequence-specific DNA binding"/>
    <property type="evidence" value="ECO:0007669"/>
    <property type="project" value="InterPro"/>
</dbReference>
<dbReference type="CDD" id="cd03136">
    <property type="entry name" value="GATase1_AraC_ArgR_like"/>
    <property type="match status" value="1"/>
</dbReference>
<keyword evidence="3" id="KW-0804">Transcription</keyword>
<dbReference type="PANTHER" id="PTHR43130">
    <property type="entry name" value="ARAC-FAMILY TRANSCRIPTIONAL REGULATOR"/>
    <property type="match status" value="1"/>
</dbReference>
<keyword evidence="4" id="KW-1133">Transmembrane helix</keyword>
<dbReference type="PRINTS" id="PR00032">
    <property type="entry name" value="HTHARAC"/>
</dbReference>
<proteinExistence type="predicted"/>
<reference evidence="6 7" key="1">
    <citation type="submission" date="2018-08" db="EMBL/GenBank/DDBJ databases">
        <authorList>
            <person name="Khan S.A."/>
        </authorList>
    </citation>
    <scope>NUCLEOTIDE SEQUENCE [LARGE SCALE GENOMIC DNA]</scope>
    <source>
        <strain evidence="6 7">GTF-13</strain>
    </source>
</reference>
<gene>
    <name evidence="6" type="ORF">D0544_07745</name>
</gene>
<dbReference type="SMART" id="SM00342">
    <property type="entry name" value="HTH_ARAC"/>
    <property type="match status" value="1"/>
</dbReference>
<dbReference type="Pfam" id="PF01965">
    <property type="entry name" value="DJ-1_PfpI"/>
    <property type="match status" value="1"/>
</dbReference>
<evidence type="ECO:0000256" key="3">
    <source>
        <dbReference type="ARBA" id="ARBA00023163"/>
    </source>
</evidence>
<dbReference type="Proteomes" id="UP000280792">
    <property type="component" value="Unassembled WGS sequence"/>
</dbReference>
<dbReference type="EMBL" id="QWEZ01000001">
    <property type="protein sequence ID" value="RRJ84964.1"/>
    <property type="molecule type" value="Genomic_DNA"/>
</dbReference>
<dbReference type="AlphaFoldDB" id="A0A3P3VR84"/>
<dbReference type="InterPro" id="IPR018062">
    <property type="entry name" value="HTH_AraC-typ_CS"/>
</dbReference>
<keyword evidence="2" id="KW-0238">DNA-binding</keyword>